<evidence type="ECO:0000256" key="6">
    <source>
        <dbReference type="ARBA" id="ARBA00022679"/>
    </source>
</evidence>
<comment type="caution">
    <text evidence="16">The sequence shown here is derived from an EMBL/GenBank/DDBJ whole genome shotgun (WGS) entry which is preliminary data.</text>
</comment>
<evidence type="ECO:0000256" key="13">
    <source>
        <dbReference type="HAMAP-Rule" id="MF_00384"/>
    </source>
</evidence>
<evidence type="ECO:0000256" key="3">
    <source>
        <dbReference type="ARBA" id="ARBA00012078"/>
    </source>
</evidence>
<dbReference type="STRING" id="1838280.A6M21_02945"/>
<dbReference type="Proteomes" id="UP000078532">
    <property type="component" value="Unassembled WGS sequence"/>
</dbReference>
<dbReference type="GO" id="GO:0005524">
    <property type="term" value="F:ATP binding"/>
    <property type="evidence" value="ECO:0007669"/>
    <property type="project" value="UniProtKB-UniRule"/>
</dbReference>
<dbReference type="Pfam" id="PF00288">
    <property type="entry name" value="GHMP_kinases_N"/>
    <property type="match status" value="1"/>
</dbReference>
<comment type="pathway">
    <text evidence="1 13">Amino-acid biosynthesis; L-threonine biosynthesis; L-threonine from L-aspartate: step 4/5.</text>
</comment>
<comment type="catalytic activity">
    <reaction evidence="11 13">
        <text>L-homoserine + ATP = O-phospho-L-homoserine + ADP + H(+)</text>
        <dbReference type="Rhea" id="RHEA:13985"/>
        <dbReference type="ChEBI" id="CHEBI:15378"/>
        <dbReference type="ChEBI" id="CHEBI:30616"/>
        <dbReference type="ChEBI" id="CHEBI:57476"/>
        <dbReference type="ChEBI" id="CHEBI:57590"/>
        <dbReference type="ChEBI" id="CHEBI:456216"/>
        <dbReference type="EC" id="2.7.1.39"/>
    </reaction>
</comment>
<dbReference type="PIRSF" id="PIRSF000676">
    <property type="entry name" value="Homoser_kin"/>
    <property type="match status" value="1"/>
</dbReference>
<dbReference type="GO" id="GO:0004413">
    <property type="term" value="F:homoserine kinase activity"/>
    <property type="evidence" value="ECO:0007669"/>
    <property type="project" value="UniProtKB-UniRule"/>
</dbReference>
<accession>A0A1B7LIV4</accession>
<dbReference type="InterPro" id="IPR006203">
    <property type="entry name" value="GHMP_knse_ATP-bd_CS"/>
</dbReference>
<reference evidence="16 17" key="1">
    <citation type="submission" date="2016-04" db="EMBL/GenBank/DDBJ databases">
        <authorList>
            <person name="Evans L.H."/>
            <person name="Alamgir A."/>
            <person name="Owens N."/>
            <person name="Weber N.D."/>
            <person name="Virtaneva K."/>
            <person name="Barbian K."/>
            <person name="Babar A."/>
            <person name="Rosenke K."/>
        </authorList>
    </citation>
    <scope>NUCLEOTIDE SEQUENCE [LARGE SCALE GENOMIC DNA]</scope>
    <source>
        <strain evidence="16 17">LMa1</strain>
    </source>
</reference>
<dbReference type="InterPro" id="IPR000870">
    <property type="entry name" value="Homoserine_kinase"/>
</dbReference>
<gene>
    <name evidence="13" type="primary">thrB</name>
    <name evidence="16" type="ORF">A6M21_02945</name>
</gene>
<dbReference type="PANTHER" id="PTHR20861">
    <property type="entry name" value="HOMOSERINE/4-DIPHOSPHOCYTIDYL-2-C-METHYL-D-ERYTHRITOL KINASE"/>
    <property type="match status" value="1"/>
</dbReference>
<dbReference type="PANTHER" id="PTHR20861:SF1">
    <property type="entry name" value="HOMOSERINE KINASE"/>
    <property type="match status" value="1"/>
</dbReference>
<dbReference type="HAMAP" id="MF_00384">
    <property type="entry name" value="Homoser_kinase"/>
    <property type="match status" value="1"/>
</dbReference>
<evidence type="ECO:0000256" key="5">
    <source>
        <dbReference type="ARBA" id="ARBA00022605"/>
    </source>
</evidence>
<keyword evidence="5 13" id="KW-0028">Amino-acid biosynthesis</keyword>
<evidence type="ECO:0000256" key="7">
    <source>
        <dbReference type="ARBA" id="ARBA00022697"/>
    </source>
</evidence>
<evidence type="ECO:0000256" key="9">
    <source>
        <dbReference type="ARBA" id="ARBA00022777"/>
    </source>
</evidence>
<evidence type="ECO:0000256" key="1">
    <source>
        <dbReference type="ARBA" id="ARBA00005015"/>
    </source>
</evidence>
<keyword evidence="8 13" id="KW-0547">Nucleotide-binding</keyword>
<evidence type="ECO:0000256" key="10">
    <source>
        <dbReference type="ARBA" id="ARBA00022840"/>
    </source>
</evidence>
<dbReference type="EMBL" id="LYVF01000013">
    <property type="protein sequence ID" value="OAT86401.1"/>
    <property type="molecule type" value="Genomic_DNA"/>
</dbReference>
<protein>
    <recommendedName>
        <fullName evidence="4 13">Homoserine kinase</fullName>
        <shortName evidence="13">HK</shortName>
        <shortName evidence="13">HSK</shortName>
        <ecNumber evidence="3 13">2.7.1.39</ecNumber>
    </recommendedName>
</protein>
<keyword evidence="10 13" id="KW-0067">ATP-binding</keyword>
<name>A0A1B7LIV4_9FIRM</name>
<keyword evidence="6 13" id="KW-0808">Transferase</keyword>
<evidence type="ECO:0000259" key="15">
    <source>
        <dbReference type="Pfam" id="PF08544"/>
    </source>
</evidence>
<evidence type="ECO:0000256" key="4">
    <source>
        <dbReference type="ARBA" id="ARBA00017858"/>
    </source>
</evidence>
<dbReference type="InterPro" id="IPR020568">
    <property type="entry name" value="Ribosomal_Su5_D2-typ_SF"/>
</dbReference>
<dbReference type="InterPro" id="IPR014721">
    <property type="entry name" value="Ribsml_uS5_D2-typ_fold_subgr"/>
</dbReference>
<dbReference type="NCBIfam" id="NF002288">
    <property type="entry name" value="PRK01212.1-4"/>
    <property type="match status" value="1"/>
</dbReference>
<dbReference type="EC" id="2.7.1.39" evidence="3 13"/>
<organism evidence="16 17">
    <name type="scientific">Desulfotomaculum copahuensis</name>
    <dbReference type="NCBI Taxonomy" id="1838280"/>
    <lineage>
        <taxon>Bacteria</taxon>
        <taxon>Bacillati</taxon>
        <taxon>Bacillota</taxon>
        <taxon>Clostridia</taxon>
        <taxon>Eubacteriales</taxon>
        <taxon>Desulfotomaculaceae</taxon>
        <taxon>Desulfotomaculum</taxon>
    </lineage>
</organism>
<dbReference type="GO" id="GO:0009088">
    <property type="term" value="P:threonine biosynthetic process"/>
    <property type="evidence" value="ECO:0007669"/>
    <property type="project" value="UniProtKB-UniRule"/>
</dbReference>
<evidence type="ECO:0000256" key="8">
    <source>
        <dbReference type="ARBA" id="ARBA00022741"/>
    </source>
</evidence>
<dbReference type="Gene3D" id="3.30.230.10">
    <property type="match status" value="1"/>
</dbReference>
<keyword evidence="9 13" id="KW-0418">Kinase</keyword>
<evidence type="ECO:0000256" key="2">
    <source>
        <dbReference type="ARBA" id="ARBA00007370"/>
    </source>
</evidence>
<dbReference type="InterPro" id="IPR006204">
    <property type="entry name" value="GHMP_kinase_N_dom"/>
</dbReference>
<dbReference type="SUPFAM" id="SSF54211">
    <property type="entry name" value="Ribosomal protein S5 domain 2-like"/>
    <property type="match status" value="1"/>
</dbReference>
<dbReference type="RefSeq" id="WP_066666130.1">
    <property type="nucleotide sequence ID" value="NZ_LYVF01000013.1"/>
</dbReference>
<dbReference type="GO" id="GO:0005737">
    <property type="term" value="C:cytoplasm"/>
    <property type="evidence" value="ECO:0007669"/>
    <property type="project" value="UniProtKB-SubCell"/>
</dbReference>
<keyword evidence="13" id="KW-0963">Cytoplasm</keyword>
<dbReference type="AlphaFoldDB" id="A0A1B7LIV4"/>
<comment type="subcellular location">
    <subcellularLocation>
        <location evidence="13">Cytoplasm</location>
    </subcellularLocation>
</comment>
<comment type="function">
    <text evidence="12 13">Catalyzes the ATP-dependent phosphorylation of L-homoserine to L-homoserine phosphate.</text>
</comment>
<proteinExistence type="inferred from homology"/>
<dbReference type="Pfam" id="PF08544">
    <property type="entry name" value="GHMP_kinases_C"/>
    <property type="match status" value="1"/>
</dbReference>
<evidence type="ECO:0000256" key="12">
    <source>
        <dbReference type="ARBA" id="ARBA00049954"/>
    </source>
</evidence>
<dbReference type="SUPFAM" id="SSF55060">
    <property type="entry name" value="GHMP Kinase, C-terminal domain"/>
    <property type="match status" value="1"/>
</dbReference>
<sequence length="301" mass="31541">MVRVQVPATTANLGPGFDCLGLALKLYNTVEMVRLHAGLSIEVHGEGAQEIARDQTNVVYRAAMRLFNQVGFAPGGLRIRLINNIPVARGLGSSASAITGGLIAANIIAGGRLTQKELLTLAAAIEGHPDNVAPALFGGIVVTSAVEGEVRYARIDPPSGLKAAVAIPEFKLSTRMAREVLPQQVSMQDAVFNLGRVALLVTALCRGDLGLLTGVMEDRLHQPYRASLVPGMKKVLAAARLAGARGVCLSGAGPTLIAFADTNLELIARAMKDTFTQNGVPARAMVLEPSPIGARALEIKT</sequence>
<evidence type="ECO:0000259" key="14">
    <source>
        <dbReference type="Pfam" id="PF00288"/>
    </source>
</evidence>
<evidence type="ECO:0000313" key="17">
    <source>
        <dbReference type="Proteomes" id="UP000078532"/>
    </source>
</evidence>
<keyword evidence="17" id="KW-1185">Reference proteome</keyword>
<dbReference type="InterPro" id="IPR013750">
    <property type="entry name" value="GHMP_kinase_C_dom"/>
</dbReference>
<evidence type="ECO:0000313" key="16">
    <source>
        <dbReference type="EMBL" id="OAT86401.1"/>
    </source>
</evidence>
<dbReference type="PROSITE" id="PS00627">
    <property type="entry name" value="GHMP_KINASES_ATP"/>
    <property type="match status" value="1"/>
</dbReference>
<feature type="binding site" evidence="13">
    <location>
        <begin position="86"/>
        <end position="96"/>
    </location>
    <ligand>
        <name>ATP</name>
        <dbReference type="ChEBI" id="CHEBI:30616"/>
    </ligand>
</feature>
<comment type="similarity">
    <text evidence="2 13">Belongs to the GHMP kinase family. Homoserine kinase subfamily.</text>
</comment>
<keyword evidence="7 13" id="KW-0791">Threonine biosynthesis</keyword>
<dbReference type="Gene3D" id="3.30.70.890">
    <property type="entry name" value="GHMP kinase, C-terminal domain"/>
    <property type="match status" value="1"/>
</dbReference>
<feature type="domain" description="GHMP kinase C-terminal" evidence="15">
    <location>
        <begin position="201"/>
        <end position="275"/>
    </location>
</feature>
<dbReference type="InterPro" id="IPR036554">
    <property type="entry name" value="GHMP_kinase_C_sf"/>
</dbReference>
<dbReference type="OrthoDB" id="9769912at2"/>
<dbReference type="PRINTS" id="PR00958">
    <property type="entry name" value="HOMSERKINASE"/>
</dbReference>
<dbReference type="NCBIfam" id="TIGR00191">
    <property type="entry name" value="thrB"/>
    <property type="match status" value="1"/>
</dbReference>
<feature type="domain" description="GHMP kinase N-terminal" evidence="14">
    <location>
        <begin position="57"/>
        <end position="139"/>
    </location>
</feature>
<evidence type="ECO:0000256" key="11">
    <source>
        <dbReference type="ARBA" id="ARBA00049375"/>
    </source>
</evidence>
<dbReference type="UniPathway" id="UPA00050">
    <property type="reaction ID" value="UER00064"/>
</dbReference>